<dbReference type="InterPro" id="IPR012429">
    <property type="entry name" value="HGSNAT_cat"/>
</dbReference>
<feature type="transmembrane region" description="Helical" evidence="1">
    <location>
        <begin position="16"/>
        <end position="37"/>
    </location>
</feature>
<dbReference type="AlphaFoldDB" id="A0A8J3M2K6"/>
<accession>A0A8J3M2K6</accession>
<evidence type="ECO:0000313" key="3">
    <source>
        <dbReference type="EMBL" id="GHF18671.1"/>
    </source>
</evidence>
<keyword evidence="1" id="KW-0812">Transmembrane</keyword>
<evidence type="ECO:0000256" key="1">
    <source>
        <dbReference type="SAM" id="Phobius"/>
    </source>
</evidence>
<feature type="domain" description="Heparan-alpha-glucosaminide N-acetyltransferase catalytic" evidence="2">
    <location>
        <begin position="6"/>
        <end position="148"/>
    </location>
</feature>
<dbReference type="PANTHER" id="PTHR31061:SF24">
    <property type="entry name" value="LD22376P"/>
    <property type="match status" value="1"/>
</dbReference>
<gene>
    <name evidence="3" type="ORF">GCM10011600_19520</name>
</gene>
<keyword evidence="1" id="KW-0472">Membrane</keyword>
<organism evidence="3 4">
    <name type="scientific">Pseudolysinimonas yzui</name>
    <dbReference type="NCBI Taxonomy" id="2708254"/>
    <lineage>
        <taxon>Bacteria</taxon>
        <taxon>Bacillati</taxon>
        <taxon>Actinomycetota</taxon>
        <taxon>Actinomycetes</taxon>
        <taxon>Micrococcales</taxon>
        <taxon>Microbacteriaceae</taxon>
        <taxon>Pseudolysinimonas</taxon>
    </lineage>
</organism>
<reference evidence="3" key="1">
    <citation type="journal article" date="2014" name="Int. J. Syst. Evol. Microbiol.">
        <title>Complete genome sequence of Corynebacterium casei LMG S-19264T (=DSM 44701T), isolated from a smear-ripened cheese.</title>
        <authorList>
            <consortium name="US DOE Joint Genome Institute (JGI-PGF)"/>
            <person name="Walter F."/>
            <person name="Albersmeier A."/>
            <person name="Kalinowski J."/>
            <person name="Ruckert C."/>
        </authorList>
    </citation>
    <scope>NUCLEOTIDE SEQUENCE</scope>
    <source>
        <strain evidence="3">CGMCC 1.16548</strain>
    </source>
</reference>
<reference evidence="3" key="2">
    <citation type="submission" date="2020-09" db="EMBL/GenBank/DDBJ databases">
        <authorList>
            <person name="Sun Q."/>
            <person name="Zhou Y."/>
        </authorList>
    </citation>
    <scope>NUCLEOTIDE SEQUENCE</scope>
    <source>
        <strain evidence="3">CGMCC 1.16548</strain>
    </source>
</reference>
<dbReference type="Proteomes" id="UP000617531">
    <property type="component" value="Unassembled WGS sequence"/>
</dbReference>
<feature type="transmembrane region" description="Helical" evidence="1">
    <location>
        <begin position="218"/>
        <end position="239"/>
    </location>
</feature>
<dbReference type="RefSeq" id="WP_191283292.1">
    <property type="nucleotide sequence ID" value="NZ_BNAI01000003.1"/>
</dbReference>
<dbReference type="Pfam" id="PF07786">
    <property type="entry name" value="HGSNAT_cat"/>
    <property type="match status" value="1"/>
</dbReference>
<name>A0A8J3M2K6_9MICO</name>
<sequence length="315" mass="33526">MSVQDRILAIDRFRGGLVMLMVAGNYAAEVRAVPAFLKHAPDVGLTIADLVAPCFVFAIGLTYGPSFARRAADGLSGAYRHMATRYLALIGIGAILSAGGTAVADRPSDWGVLQALGVAGLICLIFVRMATLTRAVIGLLILIGYQYVLDAWLVGTVLESAHGGFFGAIAWGGLLVLSTAIADIWRSGTRNYLVCCGVLIVLAASSPLLVLVSKNRVSLSYLIITAAIGAIAFLAVDLLGRRVPDRAGFVAWWGENPLVLYLVHLVILGLVALPGPAWWYVDAPLWLAGLHVVAILVAMSVLAWLLHHRGLRVRI</sequence>
<feature type="transmembrane region" description="Helical" evidence="1">
    <location>
        <begin position="110"/>
        <end position="127"/>
    </location>
</feature>
<feature type="transmembrane region" description="Helical" evidence="1">
    <location>
        <begin position="43"/>
        <end position="65"/>
    </location>
</feature>
<comment type="caution">
    <text evidence="3">The sequence shown here is derived from an EMBL/GenBank/DDBJ whole genome shotgun (WGS) entry which is preliminary data.</text>
</comment>
<feature type="transmembrane region" description="Helical" evidence="1">
    <location>
        <begin position="139"/>
        <end position="158"/>
    </location>
</feature>
<dbReference type="EMBL" id="BNAI01000003">
    <property type="protein sequence ID" value="GHF18671.1"/>
    <property type="molecule type" value="Genomic_DNA"/>
</dbReference>
<evidence type="ECO:0000313" key="4">
    <source>
        <dbReference type="Proteomes" id="UP000617531"/>
    </source>
</evidence>
<feature type="transmembrane region" description="Helical" evidence="1">
    <location>
        <begin position="164"/>
        <end position="185"/>
    </location>
</feature>
<keyword evidence="1" id="KW-1133">Transmembrane helix</keyword>
<feature type="transmembrane region" description="Helical" evidence="1">
    <location>
        <begin position="86"/>
        <end position="104"/>
    </location>
</feature>
<evidence type="ECO:0000259" key="2">
    <source>
        <dbReference type="Pfam" id="PF07786"/>
    </source>
</evidence>
<feature type="transmembrane region" description="Helical" evidence="1">
    <location>
        <begin position="192"/>
        <end position="212"/>
    </location>
</feature>
<dbReference type="PANTHER" id="PTHR31061">
    <property type="entry name" value="LD22376P"/>
    <property type="match status" value="1"/>
</dbReference>
<feature type="transmembrane region" description="Helical" evidence="1">
    <location>
        <begin position="285"/>
        <end position="306"/>
    </location>
</feature>
<keyword evidence="4" id="KW-1185">Reference proteome</keyword>
<protein>
    <recommendedName>
        <fullName evidence="2">Heparan-alpha-glucosaminide N-acetyltransferase catalytic domain-containing protein</fullName>
    </recommendedName>
</protein>
<feature type="transmembrane region" description="Helical" evidence="1">
    <location>
        <begin position="259"/>
        <end position="279"/>
    </location>
</feature>
<proteinExistence type="predicted"/>